<evidence type="ECO:0000313" key="1">
    <source>
        <dbReference type="EMBL" id="KAK9116006.1"/>
    </source>
</evidence>
<proteinExistence type="predicted"/>
<comment type="caution">
    <text evidence="1">The sequence shown here is derived from an EMBL/GenBank/DDBJ whole genome shotgun (WGS) entry which is preliminary data.</text>
</comment>
<evidence type="ECO:0000313" key="2">
    <source>
        <dbReference type="Proteomes" id="UP001417504"/>
    </source>
</evidence>
<dbReference type="EMBL" id="JBBNAE010000006">
    <property type="protein sequence ID" value="KAK9116006.1"/>
    <property type="molecule type" value="Genomic_DNA"/>
</dbReference>
<sequence length="77" mass="9127">MASISKVIYLVELVEVKKYQSFMYYTIGWRFINLEGVFEDTLICSVLILVFLFNICHNDSGSDNWLETYSFLFTFFL</sequence>
<protein>
    <submittedName>
        <fullName evidence="1">Uncharacterized protein</fullName>
    </submittedName>
</protein>
<organism evidence="1 2">
    <name type="scientific">Stephania japonica</name>
    <dbReference type="NCBI Taxonomy" id="461633"/>
    <lineage>
        <taxon>Eukaryota</taxon>
        <taxon>Viridiplantae</taxon>
        <taxon>Streptophyta</taxon>
        <taxon>Embryophyta</taxon>
        <taxon>Tracheophyta</taxon>
        <taxon>Spermatophyta</taxon>
        <taxon>Magnoliopsida</taxon>
        <taxon>Ranunculales</taxon>
        <taxon>Menispermaceae</taxon>
        <taxon>Menispermoideae</taxon>
        <taxon>Cissampelideae</taxon>
        <taxon>Stephania</taxon>
    </lineage>
</organism>
<dbReference type="AlphaFoldDB" id="A0AAP0NTI7"/>
<gene>
    <name evidence="1" type="ORF">Sjap_014953</name>
</gene>
<accession>A0AAP0NTI7</accession>
<name>A0AAP0NTI7_9MAGN</name>
<reference evidence="1 2" key="1">
    <citation type="submission" date="2024-01" db="EMBL/GenBank/DDBJ databases">
        <title>Genome assemblies of Stephania.</title>
        <authorList>
            <person name="Yang L."/>
        </authorList>
    </citation>
    <scope>NUCLEOTIDE SEQUENCE [LARGE SCALE GENOMIC DNA]</scope>
    <source>
        <strain evidence="1">QJT</strain>
        <tissue evidence="1">Leaf</tissue>
    </source>
</reference>
<keyword evidence="2" id="KW-1185">Reference proteome</keyword>
<dbReference type="Proteomes" id="UP001417504">
    <property type="component" value="Unassembled WGS sequence"/>
</dbReference>